<reference evidence="2" key="1">
    <citation type="submission" date="2022-11" db="UniProtKB">
        <authorList>
            <consortium name="WormBaseParasite"/>
        </authorList>
    </citation>
    <scope>IDENTIFICATION</scope>
</reference>
<dbReference type="Proteomes" id="UP000887565">
    <property type="component" value="Unplaced"/>
</dbReference>
<sequence length="159" mass="18207">MIVLRTRRRCHVLTIIRRINARDNRRGCRRAASEVVTASVRLGVTMTWACCFAATTMKSGAQRQTATANVATLLRVRTLWQFVVPREANIVVEACFNDYFTDTFEFVAEQIRVTDVEIFRCCEKSRSTEPLLRSKSEQLELLTTKCGSQTKYFFKAISP</sequence>
<dbReference type="AlphaFoldDB" id="A0A915K765"/>
<evidence type="ECO:0000313" key="2">
    <source>
        <dbReference type="WBParaSite" id="nRc.2.0.1.t34546-RA"/>
    </source>
</evidence>
<dbReference type="WBParaSite" id="nRc.2.0.1.t34546-RA">
    <property type="protein sequence ID" value="nRc.2.0.1.t34546-RA"/>
    <property type="gene ID" value="nRc.2.0.1.g34546"/>
</dbReference>
<organism evidence="1 2">
    <name type="scientific">Romanomermis culicivorax</name>
    <name type="common">Nematode worm</name>
    <dbReference type="NCBI Taxonomy" id="13658"/>
    <lineage>
        <taxon>Eukaryota</taxon>
        <taxon>Metazoa</taxon>
        <taxon>Ecdysozoa</taxon>
        <taxon>Nematoda</taxon>
        <taxon>Enoplea</taxon>
        <taxon>Dorylaimia</taxon>
        <taxon>Mermithida</taxon>
        <taxon>Mermithoidea</taxon>
        <taxon>Mermithidae</taxon>
        <taxon>Romanomermis</taxon>
    </lineage>
</organism>
<proteinExistence type="predicted"/>
<protein>
    <submittedName>
        <fullName evidence="2">Uncharacterized protein</fullName>
    </submittedName>
</protein>
<accession>A0A915K765</accession>
<evidence type="ECO:0000313" key="1">
    <source>
        <dbReference type="Proteomes" id="UP000887565"/>
    </source>
</evidence>
<keyword evidence="1" id="KW-1185">Reference proteome</keyword>
<name>A0A915K765_ROMCU</name>